<accession>A0A3N4K7I0</accession>
<proteinExistence type="predicted"/>
<dbReference type="OrthoDB" id="10510649at2759"/>
<dbReference type="InParanoid" id="A0A3N4K7I0"/>
<dbReference type="EMBL" id="ML119311">
    <property type="protein sequence ID" value="RPB06497.1"/>
    <property type="molecule type" value="Genomic_DNA"/>
</dbReference>
<dbReference type="Proteomes" id="UP000277580">
    <property type="component" value="Unassembled WGS sequence"/>
</dbReference>
<gene>
    <name evidence="1" type="ORF">P167DRAFT_138267</name>
</gene>
<protein>
    <submittedName>
        <fullName evidence="1">Uncharacterized protein</fullName>
    </submittedName>
</protein>
<sequence>MKTPNAPPVVRNDHVQEYKDLLICLFEHPQWSSMGEGSRNRALDVLKVAADTALEATELAHVEVLTRNTLATSQLKEETIPSAEDESDSVAAEILKIKAETEKVKAGTALAVAQEERWRAEERMLQAENSHRHYVRTYGPEK</sequence>
<organism evidence="1 2">
    <name type="scientific">Morchella conica CCBAS932</name>
    <dbReference type="NCBI Taxonomy" id="1392247"/>
    <lineage>
        <taxon>Eukaryota</taxon>
        <taxon>Fungi</taxon>
        <taxon>Dikarya</taxon>
        <taxon>Ascomycota</taxon>
        <taxon>Pezizomycotina</taxon>
        <taxon>Pezizomycetes</taxon>
        <taxon>Pezizales</taxon>
        <taxon>Morchellaceae</taxon>
        <taxon>Morchella</taxon>
    </lineage>
</organism>
<evidence type="ECO:0000313" key="1">
    <source>
        <dbReference type="EMBL" id="RPB06497.1"/>
    </source>
</evidence>
<keyword evidence="2" id="KW-1185">Reference proteome</keyword>
<evidence type="ECO:0000313" key="2">
    <source>
        <dbReference type="Proteomes" id="UP000277580"/>
    </source>
</evidence>
<dbReference type="AlphaFoldDB" id="A0A3N4K7I0"/>
<reference evidence="1 2" key="1">
    <citation type="journal article" date="2018" name="Nat. Ecol. Evol.">
        <title>Pezizomycetes genomes reveal the molecular basis of ectomycorrhizal truffle lifestyle.</title>
        <authorList>
            <person name="Murat C."/>
            <person name="Payen T."/>
            <person name="Noel B."/>
            <person name="Kuo A."/>
            <person name="Morin E."/>
            <person name="Chen J."/>
            <person name="Kohler A."/>
            <person name="Krizsan K."/>
            <person name="Balestrini R."/>
            <person name="Da Silva C."/>
            <person name="Montanini B."/>
            <person name="Hainaut M."/>
            <person name="Levati E."/>
            <person name="Barry K.W."/>
            <person name="Belfiori B."/>
            <person name="Cichocki N."/>
            <person name="Clum A."/>
            <person name="Dockter R.B."/>
            <person name="Fauchery L."/>
            <person name="Guy J."/>
            <person name="Iotti M."/>
            <person name="Le Tacon F."/>
            <person name="Lindquist E.A."/>
            <person name="Lipzen A."/>
            <person name="Malagnac F."/>
            <person name="Mello A."/>
            <person name="Molinier V."/>
            <person name="Miyauchi S."/>
            <person name="Poulain J."/>
            <person name="Riccioni C."/>
            <person name="Rubini A."/>
            <person name="Sitrit Y."/>
            <person name="Splivallo R."/>
            <person name="Traeger S."/>
            <person name="Wang M."/>
            <person name="Zifcakova L."/>
            <person name="Wipf D."/>
            <person name="Zambonelli A."/>
            <person name="Paolocci F."/>
            <person name="Nowrousian M."/>
            <person name="Ottonello S."/>
            <person name="Baldrian P."/>
            <person name="Spatafora J.W."/>
            <person name="Henrissat B."/>
            <person name="Nagy L.G."/>
            <person name="Aury J.M."/>
            <person name="Wincker P."/>
            <person name="Grigoriev I.V."/>
            <person name="Bonfante P."/>
            <person name="Martin F.M."/>
        </authorList>
    </citation>
    <scope>NUCLEOTIDE SEQUENCE [LARGE SCALE GENOMIC DNA]</scope>
    <source>
        <strain evidence="1 2">CCBAS932</strain>
    </source>
</reference>
<name>A0A3N4K7I0_9PEZI</name>